<accession>A0A7R9Q127</accession>
<feature type="transmembrane region" description="Helical" evidence="23">
    <location>
        <begin position="827"/>
        <end position="851"/>
    </location>
</feature>
<evidence type="ECO:0000256" key="5">
    <source>
        <dbReference type="ARBA" id="ARBA00022448"/>
    </source>
</evidence>
<dbReference type="Pfam" id="PF10613">
    <property type="entry name" value="Lig_chan-Glu_bd"/>
    <property type="match status" value="1"/>
</dbReference>
<evidence type="ECO:0000256" key="13">
    <source>
        <dbReference type="ARBA" id="ARBA00023170"/>
    </source>
</evidence>
<evidence type="ECO:0000256" key="19">
    <source>
        <dbReference type="ARBA" id="ARBA00034100"/>
    </source>
</evidence>
<evidence type="ECO:0000256" key="8">
    <source>
        <dbReference type="ARBA" id="ARBA00022692"/>
    </source>
</evidence>
<dbReference type="OrthoDB" id="5984008at2759"/>
<name>A0A7R9Q127_9ACAR</name>
<comment type="subcellular location">
    <subcellularLocation>
        <location evidence="1">Cell membrane</location>
        <topology evidence="1">Multi-pass membrane protein</topology>
    </subcellularLocation>
    <subcellularLocation>
        <location evidence="19">Postsynaptic cell membrane</location>
    </subcellularLocation>
</comment>
<dbReference type="PANTHER" id="PTHR18966">
    <property type="entry name" value="IONOTROPIC GLUTAMATE RECEPTOR"/>
    <property type="match status" value="1"/>
</dbReference>
<feature type="disulfide bond" evidence="22">
    <location>
        <begin position="754"/>
        <end position="811"/>
    </location>
</feature>
<evidence type="ECO:0000313" key="27">
    <source>
        <dbReference type="Proteomes" id="UP000759131"/>
    </source>
</evidence>
<feature type="transmembrane region" description="Helical" evidence="23">
    <location>
        <begin position="646"/>
        <end position="668"/>
    </location>
</feature>
<dbReference type="InterPro" id="IPR001828">
    <property type="entry name" value="ANF_lig-bd_rcpt"/>
</dbReference>
<evidence type="ECO:0000313" key="26">
    <source>
        <dbReference type="EMBL" id="CAD7628191.1"/>
    </source>
</evidence>
<keyword evidence="22" id="KW-1015">Disulfide bond</keyword>
<dbReference type="GO" id="GO:0015276">
    <property type="term" value="F:ligand-gated monoatomic ion channel activity"/>
    <property type="evidence" value="ECO:0007669"/>
    <property type="project" value="InterPro"/>
</dbReference>
<keyword evidence="11" id="KW-0406">Ion transport</keyword>
<dbReference type="Gene3D" id="1.10.287.70">
    <property type="match status" value="1"/>
</dbReference>
<feature type="binding site" evidence="20">
    <location>
        <position position="525"/>
    </location>
    <ligand>
        <name>L-glutamate</name>
        <dbReference type="ChEBI" id="CHEBI:29985"/>
    </ligand>
</feature>
<comment type="similarity">
    <text evidence="2">Belongs to the glutamate-gated ion channel (TC 1.A.10.1) family.</text>
</comment>
<dbReference type="EMBL" id="CAJPIZ010005448">
    <property type="protein sequence ID" value="CAG2108621.1"/>
    <property type="molecule type" value="Genomic_DNA"/>
</dbReference>
<dbReference type="SMART" id="SM00918">
    <property type="entry name" value="Lig_chan-Glu_bd"/>
    <property type="match status" value="1"/>
</dbReference>
<evidence type="ECO:0000256" key="11">
    <source>
        <dbReference type="ARBA" id="ARBA00023065"/>
    </source>
</evidence>
<keyword evidence="8 23" id="KW-0812">Transmembrane</keyword>
<evidence type="ECO:0000256" key="17">
    <source>
        <dbReference type="ARBA" id="ARBA00023303"/>
    </source>
</evidence>
<proteinExistence type="inferred from homology"/>
<evidence type="ECO:0000256" key="15">
    <source>
        <dbReference type="ARBA" id="ARBA00023257"/>
    </source>
</evidence>
<evidence type="ECO:0000256" key="22">
    <source>
        <dbReference type="PIRSR" id="PIRSR601508-3"/>
    </source>
</evidence>
<dbReference type="Pfam" id="PF01094">
    <property type="entry name" value="ANF_receptor"/>
    <property type="match status" value="2"/>
</dbReference>
<dbReference type="FunFam" id="3.40.190.10:FF:000010">
    <property type="entry name" value="glutamate receptor ionotropic, NMDA 1 isoform X1"/>
    <property type="match status" value="1"/>
</dbReference>
<keyword evidence="14" id="KW-0325">Glycoprotein</keyword>
<evidence type="ECO:0000256" key="16">
    <source>
        <dbReference type="ARBA" id="ARBA00023286"/>
    </source>
</evidence>
<evidence type="ECO:0000256" key="2">
    <source>
        <dbReference type="ARBA" id="ARBA00008685"/>
    </source>
</evidence>
<dbReference type="InterPro" id="IPR019594">
    <property type="entry name" value="Glu/Gly-bd"/>
</dbReference>
<evidence type="ECO:0000259" key="24">
    <source>
        <dbReference type="SMART" id="SM00079"/>
    </source>
</evidence>
<feature type="binding site" evidence="20">
    <location>
        <position position="742"/>
    </location>
    <ligand>
        <name>L-glutamate</name>
        <dbReference type="ChEBI" id="CHEBI:29985"/>
    </ligand>
</feature>
<protein>
    <recommendedName>
        <fullName evidence="4">Glutamate [NMDA] receptor subunit 1</fullName>
    </recommendedName>
</protein>
<evidence type="ECO:0000256" key="6">
    <source>
        <dbReference type="ARBA" id="ARBA00022475"/>
    </source>
</evidence>
<dbReference type="GO" id="GO:0038023">
    <property type="term" value="F:signaling receptor activity"/>
    <property type="evidence" value="ECO:0007669"/>
    <property type="project" value="InterPro"/>
</dbReference>
<evidence type="ECO:0000259" key="25">
    <source>
        <dbReference type="SMART" id="SM00918"/>
    </source>
</evidence>
<dbReference type="InterPro" id="IPR001320">
    <property type="entry name" value="Iontro_rcpt_C"/>
</dbReference>
<comment type="function">
    <text evidence="18">NMDA receptor subtype of glutamate-gated ion channels with high calcium permeability and voltage-dependent sensitivity to magnesium. Mediated by glycine. This protein plays a key role in synaptic plasticity, synaptogenesis, excitotoxicity, memory acquisition and learning. It mediates neuronal functions in glutamate neurotransmission. Is involved in the cell surface targeting of NMDA receptors. Plays a role in associative learning and in long-term memory consolidation.</text>
</comment>
<dbReference type="GO" id="GO:0045211">
    <property type="term" value="C:postsynaptic membrane"/>
    <property type="evidence" value="ECO:0007669"/>
    <property type="project" value="UniProtKB-SubCell"/>
</dbReference>
<dbReference type="AlphaFoldDB" id="A0A7R9Q127"/>
<feature type="binding site" evidence="20">
    <location>
        <position position="523"/>
    </location>
    <ligand>
        <name>L-glutamate</name>
        <dbReference type="ChEBI" id="CHEBI:29985"/>
    </ligand>
</feature>
<organism evidence="26">
    <name type="scientific">Medioppia subpectinata</name>
    <dbReference type="NCBI Taxonomy" id="1979941"/>
    <lineage>
        <taxon>Eukaryota</taxon>
        <taxon>Metazoa</taxon>
        <taxon>Ecdysozoa</taxon>
        <taxon>Arthropoda</taxon>
        <taxon>Chelicerata</taxon>
        <taxon>Arachnida</taxon>
        <taxon>Acari</taxon>
        <taxon>Acariformes</taxon>
        <taxon>Sarcoptiformes</taxon>
        <taxon>Oribatida</taxon>
        <taxon>Brachypylina</taxon>
        <taxon>Oppioidea</taxon>
        <taxon>Oppiidae</taxon>
        <taxon>Medioppia</taxon>
    </lineage>
</organism>
<keyword evidence="7" id="KW-0597">Phosphoprotein</keyword>
<sequence length="998" mass="113399">HNFGYNNTLKTRLLCVLTENGHQIRRNTHSLHSPQLLRAVADQYDHSLANNDVILFTHWSLKAIEDLNEETDVVSAGITFHGFSVIKDSNPIKNTLNVCEKLFSSLISGVVVEDRAPSDSITYTTTYHNIPTIGITNREAILSDKSIYPTYGRTVASLSNQADVWVEILNHFNFNCVVFIHSNDINGRRVQKRFEVLADVSNIKVETVIEYEPSFPDISKQLEETKTSSTCRVFIVYTDSEDSEAIFQQIIHLNMIDAEYVWIVSEQALMAKNRPTGLLAVKLQNVDNIEGHIRDSVFVMGSAIRQMYSRYNITKPPSDCRDLGQNQWESGLKLFEIIKKQTLYSGRTGHVVFDERGDRINSDYEIINVNNDKINEIVGLYHYSDSESKMKFTLNESKIVWSENSPNKPFGYEVPNHFRVVTINERPFVWVSEADADGYCLPQQIPCPLYNSTTGTEHKLCCEGYCMDLLKTLALGLNFTYSLHQVEDGLYGGFSFVNNSGRKVWTGLVGELYYNRADMVIAPLTINPERSLAIEFTKPFKYQGITILQKKQSIHRLRHPLASFLQPFQNGLWVSVFVSVHVVALALYLLDRFSPFGRYKLPNCDVTEEDALNLSSAIWFAWGVLLNSGIGEGTPRSFGGRVLGMVWAGFAMIVVASYTANLAAFLVLDRPETALTGINDPRLRNPNQNFNYSTVKDSWVDMYFRRQVELTNMYTRMRSMYQNAEDAIAAIKSNELNAFIWDSARLDFEAAKDCELSTSGELFGRSGYAIGLTKGSSFWTKKVTLALLGMHEIGYMEELDNKWIFLDEQICEERSENFPATLGLKNMAGVFILVGVGIFAGIGLIIFEILYKRHSTSKQRRIELTRNAVDKWKEVIETRKTLIESLNQSAKQRLFHKQGSHHKHRYNQSVKHDETYFETPLDTTPYTVEKGLNAIKGDLSDKSQELRPRLKREYSFGSESELNVTQIDLQFHKTNTKSSFKTSKSGTSIPSTNYLSLV</sequence>
<dbReference type="Gene3D" id="3.40.190.10">
    <property type="entry name" value="Periplasmic binding protein-like II"/>
    <property type="match status" value="3"/>
</dbReference>
<evidence type="ECO:0000256" key="7">
    <source>
        <dbReference type="ARBA" id="ARBA00022553"/>
    </source>
</evidence>
<feature type="binding site" evidence="20">
    <location>
        <position position="530"/>
    </location>
    <ligand>
        <name>L-glutamate</name>
        <dbReference type="ChEBI" id="CHEBI:29985"/>
    </ligand>
</feature>
<evidence type="ECO:0000256" key="23">
    <source>
        <dbReference type="SAM" id="Phobius"/>
    </source>
</evidence>
<evidence type="ECO:0000256" key="20">
    <source>
        <dbReference type="PIRSR" id="PIRSR601508-1"/>
    </source>
</evidence>
<keyword evidence="16" id="KW-1071">Ligand-gated ion channel</keyword>
<dbReference type="Pfam" id="PF10562">
    <property type="entry name" value="CaM_bdg_C0"/>
    <property type="match status" value="1"/>
</dbReference>
<keyword evidence="6" id="KW-1003">Cell membrane</keyword>
<keyword evidence="17" id="KW-0407">Ion channel</keyword>
<dbReference type="Gene3D" id="3.40.50.2300">
    <property type="match status" value="2"/>
</dbReference>
<keyword evidence="10" id="KW-0770">Synapse</keyword>
<evidence type="ECO:0000256" key="3">
    <source>
        <dbReference type="ARBA" id="ARBA00011106"/>
    </source>
</evidence>
<dbReference type="SUPFAM" id="SSF81324">
    <property type="entry name" value="Voltage-gated potassium channels"/>
    <property type="match status" value="1"/>
</dbReference>
<evidence type="ECO:0000256" key="12">
    <source>
        <dbReference type="ARBA" id="ARBA00023136"/>
    </source>
</evidence>
<dbReference type="InterPro" id="IPR001508">
    <property type="entry name" value="Iono_Glu_rcpt_met"/>
</dbReference>
<feature type="site" description="Crucial to convey clamshell closure to channel opening" evidence="21">
    <location>
        <position position="675"/>
    </location>
</feature>
<keyword evidence="9 23" id="KW-1133">Transmembrane helix</keyword>
<dbReference type="InterPro" id="IPR028082">
    <property type="entry name" value="Peripla_BP_I"/>
</dbReference>
<evidence type="ECO:0000256" key="10">
    <source>
        <dbReference type="ARBA" id="ARBA00023018"/>
    </source>
</evidence>
<evidence type="ECO:0000256" key="18">
    <source>
        <dbReference type="ARBA" id="ARBA00024675"/>
    </source>
</evidence>
<dbReference type="PRINTS" id="PR00177">
    <property type="entry name" value="NMDARECEPTOR"/>
</dbReference>
<evidence type="ECO:0000256" key="14">
    <source>
        <dbReference type="ARBA" id="ARBA00023180"/>
    </source>
</evidence>
<dbReference type="InterPro" id="IPR015683">
    <property type="entry name" value="Ionotropic_Glu_rcpt"/>
</dbReference>
<comment type="subunit">
    <text evidence="3">Forms a heteromeric NMDA channel with Nmdar2.</text>
</comment>
<evidence type="ECO:0000256" key="9">
    <source>
        <dbReference type="ARBA" id="ARBA00022989"/>
    </source>
</evidence>
<evidence type="ECO:0000256" key="4">
    <source>
        <dbReference type="ARBA" id="ARBA00015895"/>
    </source>
</evidence>
<keyword evidence="15" id="KW-0628">Postsynaptic cell membrane</keyword>
<feature type="site" description="Interaction with the cone snail toxin Con-ikot-ikot" evidence="21">
    <location>
        <position position="705"/>
    </location>
</feature>
<keyword evidence="13" id="KW-0675">Receptor</keyword>
<keyword evidence="27" id="KW-1185">Reference proteome</keyword>
<feature type="transmembrane region" description="Helical" evidence="23">
    <location>
        <begin position="571"/>
        <end position="590"/>
    </location>
</feature>
<keyword evidence="12 23" id="KW-0472">Membrane</keyword>
<reference evidence="26" key="1">
    <citation type="submission" date="2020-11" db="EMBL/GenBank/DDBJ databases">
        <authorList>
            <person name="Tran Van P."/>
        </authorList>
    </citation>
    <scope>NUCLEOTIDE SEQUENCE</scope>
</reference>
<dbReference type="EMBL" id="OC860023">
    <property type="protein sequence ID" value="CAD7628191.1"/>
    <property type="molecule type" value="Genomic_DNA"/>
</dbReference>
<feature type="non-terminal residue" evidence="26">
    <location>
        <position position="1"/>
    </location>
</feature>
<keyword evidence="5" id="KW-0813">Transport</keyword>
<evidence type="ECO:0000256" key="1">
    <source>
        <dbReference type="ARBA" id="ARBA00004651"/>
    </source>
</evidence>
<dbReference type="FunFam" id="3.40.190.10:FF:000177">
    <property type="entry name" value="Glutamate [NMDA] receptor subunit 1"/>
    <property type="match status" value="1"/>
</dbReference>
<dbReference type="SMART" id="SM00079">
    <property type="entry name" value="PBPe"/>
    <property type="match status" value="1"/>
</dbReference>
<dbReference type="Pfam" id="PF00060">
    <property type="entry name" value="Lig_chan"/>
    <property type="match status" value="1"/>
</dbReference>
<dbReference type="SUPFAM" id="SSF53850">
    <property type="entry name" value="Periplasmic binding protein-like II"/>
    <property type="match status" value="1"/>
</dbReference>
<feature type="domain" description="Ionotropic glutamate receptor C-terminal" evidence="24">
    <location>
        <begin position="417"/>
        <end position="806"/>
    </location>
</feature>
<dbReference type="InterPro" id="IPR018882">
    <property type="entry name" value="CaM-bd_C0_NMDA_rcpt_NR1"/>
</dbReference>
<feature type="domain" description="Ionotropic glutamate receptor L-glutamate and glycine-binding" evidence="25">
    <location>
        <begin position="449"/>
        <end position="514"/>
    </location>
</feature>
<gene>
    <name evidence="26" type="ORF">OSB1V03_LOCUS8613</name>
</gene>
<dbReference type="SUPFAM" id="SSF53822">
    <property type="entry name" value="Periplasmic binding protein-like I"/>
    <property type="match status" value="1"/>
</dbReference>
<dbReference type="Proteomes" id="UP000759131">
    <property type="component" value="Unassembled WGS sequence"/>
</dbReference>
<evidence type="ECO:0000256" key="21">
    <source>
        <dbReference type="PIRSR" id="PIRSR601508-2"/>
    </source>
</evidence>